<accession>A0A9X7UDP4</accession>
<dbReference type="EMBL" id="CP060122">
    <property type="protein sequence ID" value="QNG48406.1"/>
    <property type="molecule type" value="Genomic_DNA"/>
</dbReference>
<feature type="region of interest" description="Disordered" evidence="1">
    <location>
        <begin position="1"/>
        <end position="33"/>
    </location>
</feature>
<proteinExistence type="predicted"/>
<evidence type="ECO:0000313" key="3">
    <source>
        <dbReference type="Proteomes" id="UP000515377"/>
    </source>
</evidence>
<feature type="compositionally biased region" description="Basic and acidic residues" evidence="1">
    <location>
        <begin position="72"/>
        <end position="99"/>
    </location>
</feature>
<feature type="compositionally biased region" description="Basic and acidic residues" evidence="1">
    <location>
        <begin position="117"/>
        <end position="143"/>
    </location>
</feature>
<dbReference type="Proteomes" id="UP000515377">
    <property type="component" value="Chromosome"/>
</dbReference>
<name>A0A9X7UDP4_SPHYA</name>
<evidence type="ECO:0000313" key="2">
    <source>
        <dbReference type="EMBL" id="QNG48406.1"/>
    </source>
</evidence>
<evidence type="ECO:0000256" key="1">
    <source>
        <dbReference type="SAM" id="MobiDB-lite"/>
    </source>
</evidence>
<sequence length="143" mass="15861">MSAVAMERKGTVTERGDEQRGVQARNRERRELTQQLRDLSARIAETMRGIGDKAKGMAQGLRDRLGAAWGRQEQDADRGAAERIAEATAQRGERDRDTPEPGSAADRIASRMGGKSGSDHDQAERDRERTRDKDRTGAANDER</sequence>
<dbReference type="AlphaFoldDB" id="A0A9X7UDP4"/>
<protein>
    <submittedName>
        <fullName evidence="2">Uncharacterized protein</fullName>
    </submittedName>
</protein>
<feature type="compositionally biased region" description="Basic and acidic residues" evidence="1">
    <location>
        <begin position="1"/>
        <end position="32"/>
    </location>
</feature>
<gene>
    <name evidence="2" type="ORF">H3V42_13180</name>
</gene>
<feature type="region of interest" description="Disordered" evidence="1">
    <location>
        <begin position="65"/>
        <end position="143"/>
    </location>
</feature>
<reference evidence="2 3" key="1">
    <citation type="submission" date="2020-07" db="EMBL/GenBank/DDBJ databases">
        <title>Whole genome sequence of Sphingobium yanoikuyae A3.</title>
        <authorList>
            <person name="Han S.-S."/>
        </authorList>
    </citation>
    <scope>NUCLEOTIDE SEQUENCE [LARGE SCALE GENOMIC DNA]</scope>
    <source>
        <strain evidence="2 3">A3</strain>
    </source>
</reference>
<organism evidence="2 3">
    <name type="scientific">Sphingobium yanoikuyae</name>
    <name type="common">Sphingomonas yanoikuyae</name>
    <dbReference type="NCBI Taxonomy" id="13690"/>
    <lineage>
        <taxon>Bacteria</taxon>
        <taxon>Pseudomonadati</taxon>
        <taxon>Pseudomonadota</taxon>
        <taxon>Alphaproteobacteria</taxon>
        <taxon>Sphingomonadales</taxon>
        <taxon>Sphingomonadaceae</taxon>
        <taxon>Sphingobium</taxon>
    </lineage>
</organism>